<dbReference type="EMBL" id="ACQA01000001">
    <property type="protein sequence ID" value="EEQ96675.1"/>
    <property type="molecule type" value="Genomic_DNA"/>
</dbReference>
<evidence type="ECO:0000313" key="3">
    <source>
        <dbReference type="EMBL" id="EEQ96675.1"/>
    </source>
</evidence>
<evidence type="ECO:0000256" key="1">
    <source>
        <dbReference type="ARBA" id="ARBA00023002"/>
    </source>
</evidence>
<dbReference type="PANTHER" id="PTHR43364:SF6">
    <property type="entry name" value="OXIDOREDUCTASE-RELATED"/>
    <property type="match status" value="1"/>
</dbReference>
<dbReference type="InterPro" id="IPR023210">
    <property type="entry name" value="NADP_OxRdtase_dom"/>
</dbReference>
<feature type="domain" description="NADP-dependent oxidoreductase" evidence="2">
    <location>
        <begin position="34"/>
        <end position="332"/>
    </location>
</feature>
<reference evidence="3 4" key="1">
    <citation type="submission" date="2009-05" db="EMBL/GenBank/DDBJ databases">
        <authorList>
            <person name="Setubal J.C."/>
            <person name="Boyle S."/>
            <person name="Crasta O.R."/>
            <person name="Gillespie J.J."/>
            <person name="Kenyon R.W."/>
            <person name="Lu J."/>
            <person name="Mane S."/>
            <person name="Nagrani S."/>
            <person name="Shallom J.M."/>
            <person name="Shallom S."/>
            <person name="Shukla M."/>
            <person name="Snyder E.E."/>
            <person name="Sobral B.W."/>
            <person name="Wattam A.R."/>
            <person name="Will R."/>
            <person name="Williams K."/>
            <person name="Yoo H."/>
            <person name="Munk C."/>
            <person name="Tapia R."/>
            <person name="Green L."/>
            <person name="Rogers Y."/>
            <person name="Detter J.C."/>
            <person name="Bruce D."/>
            <person name="Brettin T.S."/>
            <person name="Tsolis R."/>
        </authorList>
    </citation>
    <scope>NUCLEOTIDE SEQUENCE [LARGE SCALE GENOMIC DNA]</scope>
    <source>
        <strain evidence="3 4">LMG 3301</strain>
    </source>
</reference>
<evidence type="ECO:0000313" key="4">
    <source>
        <dbReference type="Proteomes" id="UP000004386"/>
    </source>
</evidence>
<dbReference type="AlphaFoldDB" id="C4WIB8"/>
<sequence length="334" mass="36407">MQQGMAVFESDAQRKGTGSMEFRKLGRTELNVSPLCFGGNVFGWTVDEATSFSLLDRFVDAGFNFIDTADVYSAWAPGNVGGESETIIGNWLKSRGLRDKVVIATKVGGELGPDEKGLSPAYIRKAVDASLKRLQTDYIDLYQSHWDDPETPFEDVLGTYKELIEAGKVRAIGASNLTPERLTEALNVAHSHDLPRYESLQPLYNLYDRGDFENGLAKICRDNEIGVISYYSLAAGFLTGKYRSADDLGQSARGKSVEKYLTDRGSRIIAALDDVARNLDVTPAQVAIAWLIAQPSVTAPIASATRSAQLGELIAAAELKLSEDEIALLNEASR</sequence>
<dbReference type="CDD" id="cd19081">
    <property type="entry name" value="AKR_AKR9C1"/>
    <property type="match status" value="1"/>
</dbReference>
<gene>
    <name evidence="3" type="ORF">OINT_1002129</name>
</gene>
<accession>C4WIB8</accession>
<proteinExistence type="predicted"/>
<keyword evidence="1" id="KW-0560">Oxidoreductase</keyword>
<dbReference type="SUPFAM" id="SSF51430">
    <property type="entry name" value="NAD(P)-linked oxidoreductase"/>
    <property type="match status" value="1"/>
</dbReference>
<dbReference type="InterPro" id="IPR036812">
    <property type="entry name" value="NAD(P)_OxRdtase_dom_sf"/>
</dbReference>
<dbReference type="PANTHER" id="PTHR43364">
    <property type="entry name" value="NADH-SPECIFIC METHYLGLYOXAL REDUCTASE-RELATED"/>
    <property type="match status" value="1"/>
</dbReference>
<dbReference type="Pfam" id="PF00248">
    <property type="entry name" value="Aldo_ket_red"/>
    <property type="match status" value="1"/>
</dbReference>
<protein>
    <submittedName>
        <fullName evidence="3">Aldo/keto reductase</fullName>
    </submittedName>
</protein>
<dbReference type="Gene3D" id="3.20.20.100">
    <property type="entry name" value="NADP-dependent oxidoreductase domain"/>
    <property type="match status" value="1"/>
</dbReference>
<evidence type="ECO:0000259" key="2">
    <source>
        <dbReference type="Pfam" id="PF00248"/>
    </source>
</evidence>
<organism evidence="3 4">
    <name type="scientific">Brucella intermedia LMG 3301</name>
    <dbReference type="NCBI Taxonomy" id="641118"/>
    <lineage>
        <taxon>Bacteria</taxon>
        <taxon>Pseudomonadati</taxon>
        <taxon>Pseudomonadota</taxon>
        <taxon>Alphaproteobacteria</taxon>
        <taxon>Hyphomicrobiales</taxon>
        <taxon>Brucellaceae</taxon>
        <taxon>Brucella/Ochrobactrum group</taxon>
        <taxon>Brucella</taxon>
    </lineage>
</organism>
<dbReference type="GO" id="GO:0016491">
    <property type="term" value="F:oxidoreductase activity"/>
    <property type="evidence" value="ECO:0007669"/>
    <property type="project" value="UniProtKB-KW"/>
</dbReference>
<dbReference type="HOGENOM" id="CLU_023205_2_0_5"/>
<dbReference type="InterPro" id="IPR050523">
    <property type="entry name" value="AKR_Detox_Biosynth"/>
</dbReference>
<dbReference type="FunFam" id="3.20.20.100:FF:000004">
    <property type="entry name" value="Oxidoreductase, aldo/keto reductase"/>
    <property type="match status" value="1"/>
</dbReference>
<dbReference type="GO" id="GO:0005829">
    <property type="term" value="C:cytosol"/>
    <property type="evidence" value="ECO:0007669"/>
    <property type="project" value="UniProtKB-ARBA"/>
</dbReference>
<comment type="caution">
    <text evidence="3">The sequence shown here is derived from an EMBL/GenBank/DDBJ whole genome shotgun (WGS) entry which is preliminary data.</text>
</comment>
<dbReference type="Proteomes" id="UP000004386">
    <property type="component" value="Unassembled WGS sequence"/>
</dbReference>
<name>C4WIB8_9HYPH</name>